<dbReference type="PANTHER" id="PTHR12231:SF220">
    <property type="entry name" value="LACHESIN"/>
    <property type="match status" value="1"/>
</dbReference>
<feature type="domain" description="Ig-like" evidence="9">
    <location>
        <begin position="31"/>
        <end position="136"/>
    </location>
</feature>
<keyword evidence="4" id="KW-0677">Repeat</keyword>
<evidence type="ECO:0000256" key="7">
    <source>
        <dbReference type="ARBA" id="ARBA00023180"/>
    </source>
</evidence>
<name>T1K6R9_TETUR</name>
<evidence type="ECO:0000313" key="11">
    <source>
        <dbReference type="Proteomes" id="UP000015104"/>
    </source>
</evidence>
<reference evidence="11" key="1">
    <citation type="submission" date="2011-08" db="EMBL/GenBank/DDBJ databases">
        <authorList>
            <person name="Rombauts S."/>
        </authorList>
    </citation>
    <scope>NUCLEOTIDE SEQUENCE</scope>
    <source>
        <strain evidence="11">London</strain>
    </source>
</reference>
<evidence type="ECO:0000256" key="2">
    <source>
        <dbReference type="ARBA" id="ARBA00022475"/>
    </source>
</evidence>
<dbReference type="SUPFAM" id="SSF48726">
    <property type="entry name" value="Immunoglobulin"/>
    <property type="match status" value="3"/>
</dbReference>
<feature type="domain" description="Ig-like" evidence="9">
    <location>
        <begin position="141"/>
        <end position="225"/>
    </location>
</feature>
<comment type="subcellular location">
    <subcellularLocation>
        <location evidence="1">Cell membrane</location>
    </subcellularLocation>
</comment>
<evidence type="ECO:0000256" key="4">
    <source>
        <dbReference type="ARBA" id="ARBA00022737"/>
    </source>
</evidence>
<dbReference type="InterPro" id="IPR003599">
    <property type="entry name" value="Ig_sub"/>
</dbReference>
<keyword evidence="3" id="KW-0732">Signal</keyword>
<dbReference type="AlphaFoldDB" id="T1K6R9"/>
<keyword evidence="5" id="KW-0472">Membrane</keyword>
<dbReference type="Pfam" id="PF07679">
    <property type="entry name" value="I-set"/>
    <property type="match status" value="1"/>
</dbReference>
<dbReference type="SMART" id="SM00409">
    <property type="entry name" value="IG"/>
    <property type="match status" value="3"/>
</dbReference>
<dbReference type="PANTHER" id="PTHR12231">
    <property type="entry name" value="CTX-RELATED TYPE I TRANSMEMBRANE PROTEIN"/>
    <property type="match status" value="1"/>
</dbReference>
<dbReference type="eggNOG" id="KOG3510">
    <property type="taxonomic scope" value="Eukaryota"/>
</dbReference>
<keyword evidence="6" id="KW-1015">Disulfide bond</keyword>
<dbReference type="InterPro" id="IPR036179">
    <property type="entry name" value="Ig-like_dom_sf"/>
</dbReference>
<evidence type="ECO:0000256" key="6">
    <source>
        <dbReference type="ARBA" id="ARBA00023157"/>
    </source>
</evidence>
<dbReference type="GO" id="GO:0005886">
    <property type="term" value="C:plasma membrane"/>
    <property type="evidence" value="ECO:0007669"/>
    <property type="project" value="UniProtKB-SubCell"/>
</dbReference>
<keyword evidence="8" id="KW-0393">Immunoglobulin domain</keyword>
<dbReference type="InterPro" id="IPR003598">
    <property type="entry name" value="Ig_sub2"/>
</dbReference>
<dbReference type="GO" id="GO:0098609">
    <property type="term" value="P:cell-cell adhesion"/>
    <property type="evidence" value="ECO:0007669"/>
    <property type="project" value="UniProtKB-ARBA"/>
</dbReference>
<dbReference type="HOGENOM" id="CLU_027228_4_0_1"/>
<evidence type="ECO:0000256" key="1">
    <source>
        <dbReference type="ARBA" id="ARBA00004236"/>
    </source>
</evidence>
<dbReference type="Gene3D" id="2.60.40.10">
    <property type="entry name" value="Immunoglobulins"/>
    <property type="match status" value="3"/>
</dbReference>
<evidence type="ECO:0000256" key="8">
    <source>
        <dbReference type="ARBA" id="ARBA00023319"/>
    </source>
</evidence>
<evidence type="ECO:0000256" key="5">
    <source>
        <dbReference type="ARBA" id="ARBA00023136"/>
    </source>
</evidence>
<keyword evidence="2" id="KW-1003">Cell membrane</keyword>
<dbReference type="SMART" id="SM00408">
    <property type="entry name" value="IGc2"/>
    <property type="match status" value="3"/>
</dbReference>
<dbReference type="InterPro" id="IPR007110">
    <property type="entry name" value="Ig-like_dom"/>
</dbReference>
<keyword evidence="7" id="KW-0325">Glycoprotein</keyword>
<accession>T1K6R9</accession>
<dbReference type="FunFam" id="2.60.40.10:FF:000107">
    <property type="entry name" value="Myosin, light chain kinase a"/>
    <property type="match status" value="1"/>
</dbReference>
<evidence type="ECO:0000256" key="3">
    <source>
        <dbReference type="ARBA" id="ARBA00022729"/>
    </source>
</evidence>
<dbReference type="EMBL" id="CAEY01001794">
    <property type="status" value="NOT_ANNOTATED_CDS"/>
    <property type="molecule type" value="Genomic_DNA"/>
</dbReference>
<dbReference type="GO" id="GO:0043005">
    <property type="term" value="C:neuron projection"/>
    <property type="evidence" value="ECO:0007669"/>
    <property type="project" value="TreeGrafter"/>
</dbReference>
<dbReference type="Proteomes" id="UP000015104">
    <property type="component" value="Unassembled WGS sequence"/>
</dbReference>
<keyword evidence="11" id="KW-1185">Reference proteome</keyword>
<dbReference type="FunFam" id="2.60.40.10:FF:000005">
    <property type="entry name" value="Neuronal cell adhesion molecule"/>
    <property type="match status" value="1"/>
</dbReference>
<dbReference type="InterPro" id="IPR013783">
    <property type="entry name" value="Ig-like_fold"/>
</dbReference>
<dbReference type="InterPro" id="IPR051170">
    <property type="entry name" value="Neural/epithelial_adhesion"/>
</dbReference>
<dbReference type="Pfam" id="PF13927">
    <property type="entry name" value="Ig_3"/>
    <property type="match status" value="1"/>
</dbReference>
<dbReference type="InterPro" id="IPR013106">
    <property type="entry name" value="Ig_V-set"/>
</dbReference>
<feature type="domain" description="Ig-like" evidence="9">
    <location>
        <begin position="232"/>
        <end position="325"/>
    </location>
</feature>
<sequence length="430" mass="48281">MSFFKATKVNFAFFCLLFINFTNLIGTTLHPAISFISHEKVVMVGDTVDLQCAIQYPKDYPVIWAKIDHQDPRNFLFISKNAGLSIPDNRYSIRHDDASYTYTLQLSKIRETDSGTYQCQVITGTTSRVTAEVNVTVRVPPTIIDNSTRVVTTSEGATIELECYATGHPKPMISWRRENNEILPTGSAVYFGNILSIHNITKEDRGTYYCIANNSVGTEAKRNVGVRVVFSPQISAPIDTYRQAFGYTVELECISEGYPAVDVYWLKDHYRLNDASNVEISTVKTTSEVISSTLRIGSLKPEDLGNYVCQATNKHGSASKTIRVEESPTPVYSHAYLPLASSSANIKVSFILAVLLALIARENYQHSSPSTISQTIDDYYRYNSKLLLLFQFPDENTSSIRPVGESRHCQYDLLERSLRQLLGENHQESD</sequence>
<proteinExistence type="predicted"/>
<dbReference type="STRING" id="32264.T1K6R9"/>
<reference evidence="10" key="2">
    <citation type="submission" date="2015-06" db="UniProtKB">
        <authorList>
            <consortium name="EnsemblMetazoa"/>
        </authorList>
    </citation>
    <scope>IDENTIFICATION</scope>
</reference>
<dbReference type="EnsemblMetazoa" id="tetur06g01490.1">
    <property type="protein sequence ID" value="tetur06g01490.1"/>
    <property type="gene ID" value="tetur06g01490"/>
</dbReference>
<evidence type="ECO:0000313" key="10">
    <source>
        <dbReference type="EnsemblMetazoa" id="tetur06g01490.1"/>
    </source>
</evidence>
<dbReference type="Pfam" id="PF07686">
    <property type="entry name" value="V-set"/>
    <property type="match status" value="1"/>
</dbReference>
<dbReference type="PROSITE" id="PS50835">
    <property type="entry name" value="IG_LIKE"/>
    <property type="match status" value="3"/>
</dbReference>
<evidence type="ECO:0000259" key="9">
    <source>
        <dbReference type="PROSITE" id="PS50835"/>
    </source>
</evidence>
<organism evidence="10 11">
    <name type="scientific">Tetranychus urticae</name>
    <name type="common">Two-spotted spider mite</name>
    <dbReference type="NCBI Taxonomy" id="32264"/>
    <lineage>
        <taxon>Eukaryota</taxon>
        <taxon>Metazoa</taxon>
        <taxon>Ecdysozoa</taxon>
        <taxon>Arthropoda</taxon>
        <taxon>Chelicerata</taxon>
        <taxon>Arachnida</taxon>
        <taxon>Acari</taxon>
        <taxon>Acariformes</taxon>
        <taxon>Trombidiformes</taxon>
        <taxon>Prostigmata</taxon>
        <taxon>Eleutherengona</taxon>
        <taxon>Raphignathae</taxon>
        <taxon>Tetranychoidea</taxon>
        <taxon>Tetranychidae</taxon>
        <taxon>Tetranychus</taxon>
    </lineage>
</organism>
<protein>
    <recommendedName>
        <fullName evidence="9">Ig-like domain-containing protein</fullName>
    </recommendedName>
</protein>
<dbReference type="InterPro" id="IPR013098">
    <property type="entry name" value="Ig_I-set"/>
</dbReference>